<reference evidence="1 2" key="1">
    <citation type="submission" date="2017-02" db="EMBL/GenBank/DDBJ databases">
        <title>The new phylogeny of genus Mycobacterium.</title>
        <authorList>
            <person name="Tortoli E."/>
            <person name="Trovato A."/>
            <person name="Cirillo D.M."/>
        </authorList>
    </citation>
    <scope>NUCLEOTIDE SEQUENCE [LARGE SCALE GENOMIC DNA]</scope>
    <source>
        <strain evidence="1 2">RW6</strain>
    </source>
</reference>
<evidence type="ECO:0000313" key="1">
    <source>
        <dbReference type="EMBL" id="ORA25181.1"/>
    </source>
</evidence>
<name>A0A1X0A509_9MYCO</name>
<dbReference type="RefSeq" id="WP_083169774.1">
    <property type="nucleotide sequence ID" value="NZ_MVHF01000054.1"/>
</dbReference>
<dbReference type="STRING" id="1927124.BST13_33200"/>
<protein>
    <submittedName>
        <fullName evidence="1">Uncharacterized protein</fullName>
    </submittedName>
</protein>
<gene>
    <name evidence="1" type="ORF">BST13_33200</name>
</gene>
<dbReference type="AlphaFoldDB" id="A0A1X0A509"/>
<organism evidence="1 2">
    <name type="scientific">Mycobacterium aquaticum</name>
    <dbReference type="NCBI Taxonomy" id="1927124"/>
    <lineage>
        <taxon>Bacteria</taxon>
        <taxon>Bacillati</taxon>
        <taxon>Actinomycetota</taxon>
        <taxon>Actinomycetes</taxon>
        <taxon>Mycobacteriales</taxon>
        <taxon>Mycobacteriaceae</taxon>
        <taxon>Mycobacterium</taxon>
    </lineage>
</organism>
<dbReference type="EMBL" id="MVHF01000054">
    <property type="protein sequence ID" value="ORA25181.1"/>
    <property type="molecule type" value="Genomic_DNA"/>
</dbReference>
<keyword evidence="2" id="KW-1185">Reference proteome</keyword>
<accession>A0A1X0A509</accession>
<proteinExistence type="predicted"/>
<dbReference type="Proteomes" id="UP000192448">
    <property type="component" value="Unassembled WGS sequence"/>
</dbReference>
<comment type="caution">
    <text evidence="1">The sequence shown here is derived from an EMBL/GenBank/DDBJ whole genome shotgun (WGS) entry which is preliminary data.</text>
</comment>
<sequence>MPNPRDDALREAGIILGAAEAVVQAEIVCAVSTIAHGLSDAAAKLAGIGAACAQLGALFEPLMDLAADVQRHEDEHVALWDDEMRF</sequence>
<evidence type="ECO:0000313" key="2">
    <source>
        <dbReference type="Proteomes" id="UP000192448"/>
    </source>
</evidence>